<gene>
    <name evidence="1" type="primary">jg17492</name>
    <name evidence="1" type="ORF">PAEG_LOCUS15441</name>
</gene>
<sequence>MKSPYEIRTQSNLSLGNPSPPTLCTYLKLFPGTIPATVINPERVSNYAVDNIVGTQLCAQTQVHSVYHYSHSTIGHHIRASKLRSTTERGIAINRSDRLQLPIDFSLEAIDRRELR</sequence>
<accession>A0A8S4RQA4</accession>
<dbReference type="Proteomes" id="UP000838756">
    <property type="component" value="Unassembled WGS sequence"/>
</dbReference>
<comment type="caution">
    <text evidence="1">The sequence shown here is derived from an EMBL/GenBank/DDBJ whole genome shotgun (WGS) entry which is preliminary data.</text>
</comment>
<evidence type="ECO:0000313" key="1">
    <source>
        <dbReference type="EMBL" id="CAH2238335.1"/>
    </source>
</evidence>
<protein>
    <submittedName>
        <fullName evidence="1">Jg17492 protein</fullName>
    </submittedName>
</protein>
<dbReference type="AlphaFoldDB" id="A0A8S4RQA4"/>
<dbReference type="EMBL" id="CAKXAJ010025330">
    <property type="protein sequence ID" value="CAH2238335.1"/>
    <property type="molecule type" value="Genomic_DNA"/>
</dbReference>
<name>A0A8S4RQA4_9NEOP</name>
<keyword evidence="2" id="KW-1185">Reference proteome</keyword>
<evidence type="ECO:0000313" key="2">
    <source>
        <dbReference type="Proteomes" id="UP000838756"/>
    </source>
</evidence>
<reference evidence="1" key="1">
    <citation type="submission" date="2022-03" db="EMBL/GenBank/DDBJ databases">
        <authorList>
            <person name="Lindestad O."/>
        </authorList>
    </citation>
    <scope>NUCLEOTIDE SEQUENCE</scope>
</reference>
<organism evidence="1 2">
    <name type="scientific">Pararge aegeria aegeria</name>
    <dbReference type="NCBI Taxonomy" id="348720"/>
    <lineage>
        <taxon>Eukaryota</taxon>
        <taxon>Metazoa</taxon>
        <taxon>Ecdysozoa</taxon>
        <taxon>Arthropoda</taxon>
        <taxon>Hexapoda</taxon>
        <taxon>Insecta</taxon>
        <taxon>Pterygota</taxon>
        <taxon>Neoptera</taxon>
        <taxon>Endopterygota</taxon>
        <taxon>Lepidoptera</taxon>
        <taxon>Glossata</taxon>
        <taxon>Ditrysia</taxon>
        <taxon>Papilionoidea</taxon>
        <taxon>Nymphalidae</taxon>
        <taxon>Satyrinae</taxon>
        <taxon>Satyrini</taxon>
        <taxon>Parargina</taxon>
        <taxon>Pararge</taxon>
    </lineage>
</organism>
<proteinExistence type="predicted"/>